<accession>A0A5N3ZZF0</accession>
<evidence type="ECO:0000313" key="3">
    <source>
        <dbReference type="EMBL" id="KAB0790447.1"/>
    </source>
</evidence>
<feature type="compositionally biased region" description="Basic and acidic residues" evidence="1">
    <location>
        <begin position="86"/>
        <end position="96"/>
    </location>
</feature>
<evidence type="ECO:0000313" key="4">
    <source>
        <dbReference type="Proteomes" id="UP000327044"/>
    </source>
</evidence>
<comment type="caution">
    <text evidence="3">The sequence shown here is derived from an EMBL/GenBank/DDBJ whole genome shotgun (WGS) entry which is preliminary data.</text>
</comment>
<gene>
    <name evidence="3" type="ORF">PPYR_15169</name>
</gene>
<dbReference type="InParanoid" id="A0A5N3ZZF0"/>
<evidence type="ECO:0000259" key="2">
    <source>
        <dbReference type="Pfam" id="PF13843"/>
    </source>
</evidence>
<organism evidence="3 4">
    <name type="scientific">Photinus pyralis</name>
    <name type="common">Common eastern firefly</name>
    <name type="synonym">Lampyris pyralis</name>
    <dbReference type="NCBI Taxonomy" id="7054"/>
    <lineage>
        <taxon>Eukaryota</taxon>
        <taxon>Metazoa</taxon>
        <taxon>Ecdysozoa</taxon>
        <taxon>Arthropoda</taxon>
        <taxon>Hexapoda</taxon>
        <taxon>Insecta</taxon>
        <taxon>Pterygota</taxon>
        <taxon>Neoptera</taxon>
        <taxon>Endopterygota</taxon>
        <taxon>Coleoptera</taxon>
        <taxon>Polyphaga</taxon>
        <taxon>Elateriformia</taxon>
        <taxon>Elateroidea</taxon>
        <taxon>Lampyridae</taxon>
        <taxon>Lampyrinae</taxon>
        <taxon>Photinus</taxon>
    </lineage>
</organism>
<dbReference type="GO" id="GO:0043565">
    <property type="term" value="F:sequence-specific DNA binding"/>
    <property type="evidence" value="ECO:0007669"/>
    <property type="project" value="TreeGrafter"/>
</dbReference>
<feature type="domain" description="PiggyBac transposable element-derived protein" evidence="2">
    <location>
        <begin position="142"/>
        <end position="496"/>
    </location>
</feature>
<evidence type="ECO:0000256" key="1">
    <source>
        <dbReference type="SAM" id="MobiDB-lite"/>
    </source>
</evidence>
<feature type="compositionally biased region" description="Low complexity" evidence="1">
    <location>
        <begin position="98"/>
        <end position="108"/>
    </location>
</feature>
<dbReference type="Proteomes" id="UP000327044">
    <property type="component" value="Unassembled WGS sequence"/>
</dbReference>
<name>A0A5N3ZZF0_PHOPY</name>
<reference evidence="3 4" key="1">
    <citation type="journal article" date="2018" name="Elife">
        <title>Firefly genomes illuminate parallel origins of bioluminescence in beetles.</title>
        <authorList>
            <person name="Fallon T.R."/>
            <person name="Lower S.E."/>
            <person name="Chang C.H."/>
            <person name="Bessho-Uehara M."/>
            <person name="Martin G.J."/>
            <person name="Bewick A.J."/>
            <person name="Behringer M."/>
            <person name="Debat H.J."/>
            <person name="Wong I."/>
            <person name="Day J.C."/>
            <person name="Suvorov A."/>
            <person name="Silva C.J."/>
            <person name="Stanger-Hall K.F."/>
            <person name="Hall D.W."/>
            <person name="Schmitz R.J."/>
            <person name="Nelson D.R."/>
            <person name="Lewis S.M."/>
            <person name="Shigenobu S."/>
            <person name="Bybee S.M."/>
            <person name="Larracuente A.M."/>
            <person name="Oba Y."/>
            <person name="Weng J.K."/>
        </authorList>
    </citation>
    <scope>NUCLEOTIDE SEQUENCE [LARGE SCALE GENOMIC DNA]</scope>
    <source>
        <strain evidence="3">1611_PpyrPB1</strain>
        <tissue evidence="3">Whole body</tissue>
    </source>
</reference>
<dbReference type="InterPro" id="IPR052638">
    <property type="entry name" value="PiggyBac_TE-derived"/>
</dbReference>
<proteinExistence type="predicted"/>
<dbReference type="EMBL" id="VVIM01001250">
    <property type="protein sequence ID" value="KAB0790447.1"/>
    <property type="molecule type" value="Genomic_DNA"/>
</dbReference>
<feature type="region of interest" description="Disordered" evidence="1">
    <location>
        <begin position="45"/>
        <end position="118"/>
    </location>
</feature>
<dbReference type="Pfam" id="PF13843">
    <property type="entry name" value="DDE_Tnp_1_7"/>
    <property type="match status" value="1"/>
</dbReference>
<dbReference type="AlphaFoldDB" id="A0A5N3ZZF0"/>
<sequence length="587" mass="67184">MSDLLVKFDRGFSLQQALAILEEDDDLVMDEAGEIKITIFPPENACGNVTDEDSGAGDSAILDNLPGSQLPAPAEVNLRGSVDDNDQGRSDSEGALRGRPPQQKTQTGTRKKKKNYNWKLNKDLEADESMWPVKEGPSNNPTPIEIFSQFFHEDVLDMIVKFTNQYAAKHNKLGDVSNNEMKAFLGILLLSGYAPMPRRKMYWQSQKDTNNQLVCEAMSRDRFTFSMSNFHVCNNDELDANDRFAKLRPLFKMMNERFQSFAPHEENHSVDETMVPYFGRHGCKQGKPIRWGFKFWTGATPKGYVVWSEPYQGKSSVKHDFGLGGSVILAYTEVLKNMDMQPYHIFVDNFFTSIPLLEELKRRRFRATGTLRDNRLVDCPVKRKQELNKQERGTISYAADTEKNIVVVSWNDNNVVTVGSKASTVLPLRQVSRYSQKLKKRIEVPQPHLISAYNQSMGGVNRSDQNVSLYRISIRGKKWYFPLAMYIVDVAENNAWNVHRQNSGRLDHLEFRRQIVAALLPANKKSGQGRHRMSQAELENPMRFDCLEHWVVQQAKQTRCAHCHAKSTTRCDKGFHVKCFIAYHKRT</sequence>
<dbReference type="OrthoDB" id="6766487at2759"/>
<dbReference type="PANTHER" id="PTHR47055">
    <property type="entry name" value="DDE_TNP_1_7 DOMAIN-CONTAINING PROTEIN"/>
    <property type="match status" value="1"/>
</dbReference>
<keyword evidence="4" id="KW-1185">Reference proteome</keyword>
<protein>
    <recommendedName>
        <fullName evidence="2">PiggyBac transposable element-derived protein domain-containing protein</fullName>
    </recommendedName>
</protein>
<dbReference type="PANTHER" id="PTHR47055:SF3">
    <property type="entry name" value="PHORBOL-ESTER_DAG-TYPE DOMAIN-CONTAINING PROTEIN"/>
    <property type="match status" value="1"/>
</dbReference>
<dbReference type="InterPro" id="IPR029526">
    <property type="entry name" value="PGBD"/>
</dbReference>